<evidence type="ECO:0000313" key="2">
    <source>
        <dbReference type="Proteomes" id="UP000078492"/>
    </source>
</evidence>
<sequence>MYHSRPILLGANFRALPINIVYRRAATYLQLAAHEVIVRNQELKPNLRNLPLRFVRVEGAVRANVSFERLKGEKKQKRYKLVSMGFRKTSLNMSTPYSYTGGRQNNALTPEKQILSICFINKNLVYHLSLMQSLYSC</sequence>
<organism evidence="1 2">
    <name type="scientific">Trachymyrmex cornetzi</name>
    <dbReference type="NCBI Taxonomy" id="471704"/>
    <lineage>
        <taxon>Eukaryota</taxon>
        <taxon>Metazoa</taxon>
        <taxon>Ecdysozoa</taxon>
        <taxon>Arthropoda</taxon>
        <taxon>Hexapoda</taxon>
        <taxon>Insecta</taxon>
        <taxon>Pterygota</taxon>
        <taxon>Neoptera</taxon>
        <taxon>Endopterygota</taxon>
        <taxon>Hymenoptera</taxon>
        <taxon>Apocrita</taxon>
        <taxon>Aculeata</taxon>
        <taxon>Formicoidea</taxon>
        <taxon>Formicidae</taxon>
        <taxon>Myrmicinae</taxon>
        <taxon>Trachymyrmex</taxon>
    </lineage>
</organism>
<reference evidence="1 2" key="1">
    <citation type="submission" date="2015-09" db="EMBL/GenBank/DDBJ databases">
        <title>Trachymyrmex cornetzi WGS genome.</title>
        <authorList>
            <person name="Nygaard S."/>
            <person name="Hu H."/>
            <person name="Boomsma J."/>
            <person name="Zhang G."/>
        </authorList>
    </citation>
    <scope>NUCLEOTIDE SEQUENCE [LARGE SCALE GENOMIC DNA]</scope>
    <source>
        <strain evidence="1">Tcor2-1</strain>
        <tissue evidence="1">Whole body</tissue>
    </source>
</reference>
<keyword evidence="2" id="KW-1185">Reference proteome</keyword>
<name>A0A195E4N4_9HYME</name>
<gene>
    <name evidence="1" type="ORF">ALC57_07435</name>
</gene>
<accession>A0A195E4N4</accession>
<dbReference type="EMBL" id="KQ979609">
    <property type="protein sequence ID" value="KYN20145.1"/>
    <property type="molecule type" value="Genomic_DNA"/>
</dbReference>
<protein>
    <submittedName>
        <fullName evidence="1">Uncharacterized protein</fullName>
    </submittedName>
</protein>
<dbReference type="AlphaFoldDB" id="A0A195E4N4"/>
<proteinExistence type="predicted"/>
<evidence type="ECO:0000313" key="1">
    <source>
        <dbReference type="EMBL" id="KYN20145.1"/>
    </source>
</evidence>
<dbReference type="Proteomes" id="UP000078492">
    <property type="component" value="Unassembled WGS sequence"/>
</dbReference>